<evidence type="ECO:0000259" key="10">
    <source>
        <dbReference type="PROSITE" id="PS50929"/>
    </source>
</evidence>
<dbReference type="Proteomes" id="UP000572377">
    <property type="component" value="Unassembled WGS sequence"/>
</dbReference>
<dbReference type="Pfam" id="PF00005">
    <property type="entry name" value="ABC_tran"/>
    <property type="match status" value="1"/>
</dbReference>
<comment type="caution">
    <text evidence="11">The sequence shown here is derived from an EMBL/GenBank/DDBJ whole genome shotgun (WGS) entry which is preliminary data.</text>
</comment>
<dbReference type="Gene3D" id="1.20.1560.10">
    <property type="entry name" value="ABC transporter type 1, transmembrane domain"/>
    <property type="match status" value="1"/>
</dbReference>
<evidence type="ECO:0000313" key="12">
    <source>
        <dbReference type="Proteomes" id="UP000572377"/>
    </source>
</evidence>
<organism evidence="11 12">
    <name type="scientific">Halovulum dunhuangense</name>
    <dbReference type="NCBI Taxonomy" id="1505036"/>
    <lineage>
        <taxon>Bacteria</taxon>
        <taxon>Pseudomonadati</taxon>
        <taxon>Pseudomonadota</taxon>
        <taxon>Alphaproteobacteria</taxon>
        <taxon>Rhodobacterales</taxon>
        <taxon>Paracoccaceae</taxon>
        <taxon>Halovulum</taxon>
    </lineage>
</organism>
<feature type="transmembrane region" description="Helical" evidence="8">
    <location>
        <begin position="187"/>
        <end position="206"/>
    </location>
</feature>
<dbReference type="InterPro" id="IPR017871">
    <property type="entry name" value="ABC_transporter-like_CS"/>
</dbReference>
<keyword evidence="3" id="KW-0547">Nucleotide-binding</keyword>
<dbReference type="FunFam" id="3.40.50.300:FF:000218">
    <property type="entry name" value="Multidrug ABC transporter ATP-binding protein"/>
    <property type="match status" value="1"/>
</dbReference>
<feature type="transmembrane region" description="Helical" evidence="8">
    <location>
        <begin position="273"/>
        <end position="294"/>
    </location>
</feature>
<comment type="function">
    <text evidence="7">Part of an ABC transporter complex. Transmembrane domains (TMD) form a pore in the inner membrane and the ATP-binding domain (NBD) is responsible for energy generation.</text>
</comment>
<feature type="transmembrane region" description="Helical" evidence="8">
    <location>
        <begin position="163"/>
        <end position="181"/>
    </location>
</feature>
<dbReference type="SUPFAM" id="SSF90123">
    <property type="entry name" value="ABC transporter transmembrane region"/>
    <property type="match status" value="1"/>
</dbReference>
<feature type="transmembrane region" description="Helical" evidence="8">
    <location>
        <begin position="41"/>
        <end position="62"/>
    </location>
</feature>
<keyword evidence="12" id="KW-1185">Reference proteome</keyword>
<evidence type="ECO:0000256" key="3">
    <source>
        <dbReference type="ARBA" id="ARBA00022741"/>
    </source>
</evidence>
<name>A0A849KYJ6_9RHOB</name>
<dbReference type="InterPro" id="IPR039421">
    <property type="entry name" value="Type_1_exporter"/>
</dbReference>
<dbReference type="PROSITE" id="PS50929">
    <property type="entry name" value="ABC_TM1F"/>
    <property type="match status" value="1"/>
</dbReference>
<evidence type="ECO:0000256" key="8">
    <source>
        <dbReference type="SAM" id="Phobius"/>
    </source>
</evidence>
<dbReference type="GO" id="GO:0005886">
    <property type="term" value="C:plasma membrane"/>
    <property type="evidence" value="ECO:0007669"/>
    <property type="project" value="UniProtKB-SubCell"/>
</dbReference>
<dbReference type="AlphaFoldDB" id="A0A849KYJ6"/>
<dbReference type="InterPro" id="IPR011527">
    <property type="entry name" value="ABC1_TM_dom"/>
</dbReference>
<gene>
    <name evidence="11" type="ORF">HMH01_02440</name>
</gene>
<dbReference type="PANTHER" id="PTHR24221:SF203">
    <property type="entry name" value="ATP-BINDING_PERMEASE FUSION ABC TRANSPORTER-RELATED"/>
    <property type="match status" value="1"/>
</dbReference>
<evidence type="ECO:0000256" key="7">
    <source>
        <dbReference type="ARBA" id="ARBA00024725"/>
    </source>
</evidence>
<reference evidence="11 12" key="1">
    <citation type="submission" date="2020-05" db="EMBL/GenBank/DDBJ databases">
        <title>Gimesia benthica sp. nov., a novel planctomycete isolated from a deep-sea water sample of the Northwest Indian Ocean.</title>
        <authorList>
            <person name="Wang J."/>
            <person name="Ruan C."/>
            <person name="Song L."/>
            <person name="Zhu Y."/>
            <person name="Li A."/>
            <person name="Zheng X."/>
            <person name="Wang L."/>
            <person name="Lu Z."/>
            <person name="Huang Y."/>
            <person name="Du W."/>
            <person name="Zhou Y."/>
            <person name="Huang L."/>
            <person name="Dai X."/>
        </authorList>
    </citation>
    <scope>NUCLEOTIDE SEQUENCE [LARGE SCALE GENOMIC DNA]</scope>
    <source>
        <strain evidence="11 12">YYQ-30</strain>
    </source>
</reference>
<protein>
    <submittedName>
        <fullName evidence="11">ABC transporter ATP-binding protein</fullName>
    </submittedName>
</protein>
<sequence>MMRSPFRLLTRLIDPFAPAEGPPPRRILPFTRWALRGAGPALLLAACVSVLAGTSELVAAWFTGWAIDTALAAGPGSFPGALWGVLIGGVVFFALVRPAVFAIDASMSSVLVQPHLFPLVLSRINRHALGHSMRYYENDFAGRISQKAMQLSRALTDVVSESIDVVIYTMAIFAGSIVLLGGIDPRILLIFAVWFALYAGFLRFFIPMVRSRAAARASARAVVTGQIVDTLSNIATVKLFAHDDVEDRAALDAMERFRARGVDFGVMSASFRFVLMTLGGLLPLSTITAALYLWSVGIATPGDIAMTAMVSTRLAQITNRVSMAGVSIFANIGEIEDGIETLAQPHEITDRPGAVASVAGRGAVAFDHVTFAYGGKVAALRDFSLNIAPGEKVALVGASGAGKSTVTSLLLRLYDTEKGRILLDGVDVRDMTQHALRDRISVVRQETTMFNRSALDNIRYGRPEATDEEVFEAARRAEAHDFILALSDHKGRQGYAARLGERGVKLSGGQRQRIALARAILKDAPVLVLDEATSALDSEVEARIQHSLDAVMTGKTVIAIAHRLSTIAAMDRIVVMDAGRIVEQGTHDELLARGGLYAGFWNRQSGGFLGRTAAE</sequence>
<dbReference type="Pfam" id="PF00664">
    <property type="entry name" value="ABC_membrane"/>
    <property type="match status" value="1"/>
</dbReference>
<evidence type="ECO:0000256" key="2">
    <source>
        <dbReference type="ARBA" id="ARBA00022692"/>
    </source>
</evidence>
<dbReference type="RefSeq" id="WP_171322125.1">
    <property type="nucleotide sequence ID" value="NZ_JABFBC010000001.1"/>
</dbReference>
<dbReference type="PROSITE" id="PS50893">
    <property type="entry name" value="ABC_TRANSPORTER_2"/>
    <property type="match status" value="1"/>
</dbReference>
<dbReference type="GO" id="GO:0140359">
    <property type="term" value="F:ABC-type transporter activity"/>
    <property type="evidence" value="ECO:0007669"/>
    <property type="project" value="InterPro"/>
</dbReference>
<evidence type="ECO:0000256" key="6">
    <source>
        <dbReference type="ARBA" id="ARBA00023136"/>
    </source>
</evidence>
<accession>A0A849KYJ6</accession>
<keyword evidence="6 8" id="KW-0472">Membrane</keyword>
<dbReference type="EMBL" id="JABFBC010000001">
    <property type="protein sequence ID" value="NNU79286.1"/>
    <property type="molecule type" value="Genomic_DNA"/>
</dbReference>
<dbReference type="GO" id="GO:0034040">
    <property type="term" value="F:ATPase-coupled lipid transmembrane transporter activity"/>
    <property type="evidence" value="ECO:0007669"/>
    <property type="project" value="TreeGrafter"/>
</dbReference>
<keyword evidence="4 11" id="KW-0067">ATP-binding</keyword>
<comment type="subcellular location">
    <subcellularLocation>
        <location evidence="1">Cell membrane</location>
        <topology evidence="1">Multi-pass membrane protein</topology>
    </subcellularLocation>
</comment>
<keyword evidence="5 8" id="KW-1133">Transmembrane helix</keyword>
<evidence type="ECO:0000313" key="11">
    <source>
        <dbReference type="EMBL" id="NNU79286.1"/>
    </source>
</evidence>
<keyword evidence="2 8" id="KW-0812">Transmembrane</keyword>
<dbReference type="PANTHER" id="PTHR24221">
    <property type="entry name" value="ATP-BINDING CASSETTE SUB-FAMILY B"/>
    <property type="match status" value="1"/>
</dbReference>
<feature type="domain" description="ABC transmembrane type-1" evidence="10">
    <location>
        <begin position="43"/>
        <end position="330"/>
    </location>
</feature>
<dbReference type="Gene3D" id="3.40.50.300">
    <property type="entry name" value="P-loop containing nucleotide triphosphate hydrolases"/>
    <property type="match status" value="1"/>
</dbReference>
<dbReference type="PROSITE" id="PS00211">
    <property type="entry name" value="ABC_TRANSPORTER_1"/>
    <property type="match status" value="1"/>
</dbReference>
<evidence type="ECO:0000256" key="4">
    <source>
        <dbReference type="ARBA" id="ARBA00022840"/>
    </source>
</evidence>
<dbReference type="InterPro" id="IPR003439">
    <property type="entry name" value="ABC_transporter-like_ATP-bd"/>
</dbReference>
<feature type="transmembrane region" description="Helical" evidence="8">
    <location>
        <begin position="82"/>
        <end position="103"/>
    </location>
</feature>
<dbReference type="SMART" id="SM00382">
    <property type="entry name" value="AAA"/>
    <property type="match status" value="1"/>
</dbReference>
<evidence type="ECO:0000259" key="9">
    <source>
        <dbReference type="PROSITE" id="PS50893"/>
    </source>
</evidence>
<dbReference type="SUPFAM" id="SSF52540">
    <property type="entry name" value="P-loop containing nucleoside triphosphate hydrolases"/>
    <property type="match status" value="1"/>
</dbReference>
<proteinExistence type="predicted"/>
<feature type="domain" description="ABC transporter" evidence="9">
    <location>
        <begin position="364"/>
        <end position="603"/>
    </location>
</feature>
<dbReference type="InterPro" id="IPR036640">
    <property type="entry name" value="ABC1_TM_sf"/>
</dbReference>
<evidence type="ECO:0000256" key="1">
    <source>
        <dbReference type="ARBA" id="ARBA00004651"/>
    </source>
</evidence>
<dbReference type="GO" id="GO:0016887">
    <property type="term" value="F:ATP hydrolysis activity"/>
    <property type="evidence" value="ECO:0007669"/>
    <property type="project" value="InterPro"/>
</dbReference>
<evidence type="ECO:0000256" key="5">
    <source>
        <dbReference type="ARBA" id="ARBA00022989"/>
    </source>
</evidence>
<dbReference type="GO" id="GO:0005524">
    <property type="term" value="F:ATP binding"/>
    <property type="evidence" value="ECO:0007669"/>
    <property type="project" value="UniProtKB-KW"/>
</dbReference>
<dbReference type="InterPro" id="IPR027417">
    <property type="entry name" value="P-loop_NTPase"/>
</dbReference>
<dbReference type="InterPro" id="IPR003593">
    <property type="entry name" value="AAA+_ATPase"/>
</dbReference>